<name>A0A2P2NY10_RHIMU</name>
<accession>A0A2P2NY10</accession>
<reference evidence="1" key="1">
    <citation type="submission" date="2018-02" db="EMBL/GenBank/DDBJ databases">
        <title>Rhizophora mucronata_Transcriptome.</title>
        <authorList>
            <person name="Meera S.P."/>
            <person name="Sreeshan A."/>
            <person name="Augustine A."/>
        </authorList>
    </citation>
    <scope>NUCLEOTIDE SEQUENCE</scope>
    <source>
        <tissue evidence="1">Leaf</tissue>
    </source>
</reference>
<protein>
    <submittedName>
        <fullName evidence="1">Uncharacterized protein</fullName>
    </submittedName>
</protein>
<evidence type="ECO:0000313" key="1">
    <source>
        <dbReference type="EMBL" id="MBX47299.1"/>
    </source>
</evidence>
<proteinExistence type="predicted"/>
<dbReference type="EMBL" id="GGEC01066815">
    <property type="protein sequence ID" value="MBX47299.1"/>
    <property type="molecule type" value="Transcribed_RNA"/>
</dbReference>
<sequence>MRLTRSSPARLT</sequence>
<organism evidence="1">
    <name type="scientific">Rhizophora mucronata</name>
    <name type="common">Asiatic mangrove</name>
    <dbReference type="NCBI Taxonomy" id="61149"/>
    <lineage>
        <taxon>Eukaryota</taxon>
        <taxon>Viridiplantae</taxon>
        <taxon>Streptophyta</taxon>
        <taxon>Embryophyta</taxon>
        <taxon>Tracheophyta</taxon>
        <taxon>Spermatophyta</taxon>
        <taxon>Magnoliopsida</taxon>
        <taxon>eudicotyledons</taxon>
        <taxon>Gunneridae</taxon>
        <taxon>Pentapetalae</taxon>
        <taxon>rosids</taxon>
        <taxon>fabids</taxon>
        <taxon>Malpighiales</taxon>
        <taxon>Rhizophoraceae</taxon>
        <taxon>Rhizophora</taxon>
    </lineage>
</organism>